<dbReference type="AlphaFoldDB" id="F2L6K1"/>
<evidence type="ECO:0000313" key="3">
    <source>
        <dbReference type="Proteomes" id="UP000007809"/>
    </source>
</evidence>
<proteinExistence type="predicted"/>
<reference evidence="2 3" key="1">
    <citation type="journal article" date="2011" name="J. Bacteriol.">
        <title>Genome sequence of the 1,4-dioxane-degrading Pseudonocardia dioxanivorans strain CB1190.</title>
        <authorList>
            <person name="Sales C.M."/>
            <person name="Mahendra S."/>
            <person name="Grostern A."/>
            <person name="Parales R.E."/>
            <person name="Goodwin L.A."/>
            <person name="Woyke T."/>
            <person name="Nolan M."/>
            <person name="Lapidus A."/>
            <person name="Chertkov O."/>
            <person name="Ovchinnikova G."/>
            <person name="Sczyrba A."/>
            <person name="Alvarez-Cohen L."/>
        </authorList>
    </citation>
    <scope>NUCLEOTIDE SEQUENCE [LARGE SCALE GENOMIC DNA]</scope>
    <source>
        <strain evidence="3">ATCC 55486 / DSM 44775 / JCM 13855 / CB1190</strain>
    </source>
</reference>
<keyword evidence="2" id="KW-0614">Plasmid</keyword>
<organism evidence="2 3">
    <name type="scientific">Pseudonocardia dioxanivorans (strain ATCC 55486 / DSM 44775 / JCM 13855 / CB1190)</name>
    <dbReference type="NCBI Taxonomy" id="675635"/>
    <lineage>
        <taxon>Bacteria</taxon>
        <taxon>Bacillati</taxon>
        <taxon>Actinomycetota</taxon>
        <taxon>Actinomycetes</taxon>
        <taxon>Pseudonocardiales</taxon>
        <taxon>Pseudonocardiaceae</taxon>
        <taxon>Pseudonocardia</taxon>
    </lineage>
</organism>
<dbReference type="EMBL" id="CP002594">
    <property type="protein sequence ID" value="AEA28895.1"/>
    <property type="molecule type" value="Genomic_DNA"/>
</dbReference>
<geneLocation type="plasmid" evidence="2 3">
    <name>pPSED01</name>
</geneLocation>
<gene>
    <name evidence="2" type="ordered locus">Psed_6824</name>
</gene>
<sequence length="256" mass="27539">MNRPEHSAREIGARLAAALGTLDEQTWRVTEHHQRVLLVSAGGDRLELHIRGYGPQAGRVIVRCSDPADARDVPMRALGATITVSPTRPAEQIAADVCRRLLRAYRTVRPAARAWRAADDALACAEGAVLDEAERHLGRLAGTVVRSGSPHLTELTLTAEHPYRGAVEQVRISQVSLGHEVTGPVEQEVPLGGGRGPTYARVGLNVHPRLLPALTRALAEIAATTDVGVVPPHQCPHTHEPGCPHGHDHLAEHSEE</sequence>
<keyword evidence="3" id="KW-1185">Reference proteome</keyword>
<protein>
    <submittedName>
        <fullName evidence="2">Uncharacterized protein</fullName>
    </submittedName>
</protein>
<feature type="region of interest" description="Disordered" evidence="1">
    <location>
        <begin position="236"/>
        <end position="256"/>
    </location>
</feature>
<accession>F2L6K1</accession>
<dbReference type="KEGG" id="pdx:Psed_6824"/>
<evidence type="ECO:0000256" key="1">
    <source>
        <dbReference type="SAM" id="MobiDB-lite"/>
    </source>
</evidence>
<dbReference type="Proteomes" id="UP000007809">
    <property type="component" value="Plasmid pPSED01"/>
</dbReference>
<dbReference type="RefSeq" id="WP_013678787.1">
    <property type="nucleotide sequence ID" value="NC_015314.1"/>
</dbReference>
<feature type="compositionally biased region" description="Basic and acidic residues" evidence="1">
    <location>
        <begin position="237"/>
        <end position="256"/>
    </location>
</feature>
<evidence type="ECO:0000313" key="2">
    <source>
        <dbReference type="EMBL" id="AEA28895.1"/>
    </source>
</evidence>
<dbReference type="OrthoDB" id="9974930at2"/>
<dbReference type="HOGENOM" id="CLU_1085333_0_0_11"/>
<name>F2L6K1_PSEUX</name>